<dbReference type="EC" id="4.1.2.63" evidence="12"/>
<dbReference type="PDB" id="8VZI">
    <property type="method" value="X-ray"/>
    <property type="resolution" value="1.85 A"/>
    <property type="chains" value="A/B/C/D=1-563"/>
</dbReference>
<feature type="binding site" evidence="21">
    <location>
        <position position="443"/>
    </location>
    <ligand>
        <name>Mg(2+)</name>
        <dbReference type="ChEBI" id="CHEBI:18420"/>
    </ligand>
</feature>
<keyword evidence="20" id="KW-1185">Reference proteome</keyword>
<feature type="binding site" evidence="21">
    <location>
        <position position="393"/>
    </location>
    <ligand>
        <name>thiamine diphosphate</name>
        <dbReference type="ChEBI" id="CHEBI:58937"/>
    </ligand>
</feature>
<organism evidence="19 20">
    <name type="scientific">Conidiobolus coronatus (strain ATCC 28846 / CBS 209.66 / NRRL 28638)</name>
    <name type="common">Delacroixia coronata</name>
    <dbReference type="NCBI Taxonomy" id="796925"/>
    <lineage>
        <taxon>Eukaryota</taxon>
        <taxon>Fungi</taxon>
        <taxon>Fungi incertae sedis</taxon>
        <taxon>Zoopagomycota</taxon>
        <taxon>Entomophthoromycotina</taxon>
        <taxon>Entomophthoromycetes</taxon>
        <taxon>Entomophthorales</taxon>
        <taxon>Ancylistaceae</taxon>
        <taxon>Conidiobolus</taxon>
    </lineage>
</organism>
<evidence type="ECO:0000256" key="13">
    <source>
        <dbReference type="ARBA" id="ARBA00059692"/>
    </source>
</evidence>
<evidence type="ECO:0000256" key="9">
    <source>
        <dbReference type="ARBA" id="ARBA00023239"/>
    </source>
</evidence>
<dbReference type="Proteomes" id="UP000070444">
    <property type="component" value="Unassembled WGS sequence"/>
</dbReference>
<feature type="domain" description="Thiamine pyrophosphate enzyme central" evidence="16">
    <location>
        <begin position="194"/>
        <end position="318"/>
    </location>
</feature>
<feature type="binding site" evidence="21">
    <location>
        <position position="445"/>
    </location>
    <ligand>
        <name>thiamine diphosphate</name>
        <dbReference type="ChEBI" id="CHEBI:58937"/>
    </ligand>
</feature>
<comment type="cofactor">
    <cofactor evidence="2">
        <name>thiamine diphosphate</name>
        <dbReference type="ChEBI" id="CHEBI:58937"/>
    </cofactor>
</comment>
<dbReference type="CDD" id="cd07035">
    <property type="entry name" value="TPP_PYR_POX_like"/>
    <property type="match status" value="1"/>
</dbReference>
<dbReference type="GO" id="GO:0106359">
    <property type="term" value="F:2-hydroxyacyl-CoA lyase activity"/>
    <property type="evidence" value="ECO:0007669"/>
    <property type="project" value="UniProtKB-EC"/>
</dbReference>
<dbReference type="Gene3D" id="3.40.50.1220">
    <property type="entry name" value="TPP-binding domain"/>
    <property type="match status" value="1"/>
</dbReference>
<dbReference type="InterPro" id="IPR000399">
    <property type="entry name" value="TPP-bd_CS"/>
</dbReference>
<dbReference type="Pfam" id="PF02776">
    <property type="entry name" value="TPP_enzyme_N"/>
    <property type="match status" value="1"/>
</dbReference>
<keyword evidence="6" id="KW-0460">Magnesium</keyword>
<dbReference type="InterPro" id="IPR045025">
    <property type="entry name" value="HACL1-like"/>
</dbReference>
<dbReference type="Gene3D" id="3.40.50.970">
    <property type="match status" value="2"/>
</dbReference>
<feature type="domain" description="Thiamine pyrophosphate enzyme N-terminal TPP-binding" evidence="18">
    <location>
        <begin position="7"/>
        <end position="121"/>
    </location>
</feature>
<feature type="binding site" evidence="21">
    <location>
        <position position="444"/>
    </location>
    <ligand>
        <name>thiamine diphosphate</name>
        <dbReference type="ChEBI" id="CHEBI:58937"/>
    </ligand>
</feature>
<evidence type="ECO:0000256" key="4">
    <source>
        <dbReference type="ARBA" id="ARBA00007812"/>
    </source>
</evidence>
<keyword evidence="21" id="KW-0547">Nucleotide-binding</keyword>
<evidence type="ECO:0000256" key="5">
    <source>
        <dbReference type="ARBA" id="ARBA00022723"/>
    </source>
</evidence>
<dbReference type="OrthoDB" id="10006023at2759"/>
<feature type="binding site" evidence="21">
    <location>
        <position position="474"/>
    </location>
    <ligand>
        <name>thiamine diphosphate</name>
        <dbReference type="ChEBI" id="CHEBI:58937"/>
    </ligand>
</feature>
<dbReference type="InterPro" id="IPR012001">
    <property type="entry name" value="Thiamin_PyroP_enz_TPP-bd_dom"/>
</dbReference>
<feature type="binding site" evidence="21">
    <location>
        <position position="313"/>
    </location>
    <ligand>
        <name>ADP</name>
        <dbReference type="ChEBI" id="CHEBI:456216"/>
    </ligand>
</feature>
<dbReference type="SMR" id="A0A137PC97"/>
<keyword evidence="9 19" id="KW-0456">Lyase</keyword>
<evidence type="ECO:0000259" key="18">
    <source>
        <dbReference type="Pfam" id="PF02776"/>
    </source>
</evidence>
<evidence type="ECO:0000259" key="16">
    <source>
        <dbReference type="Pfam" id="PF00205"/>
    </source>
</evidence>
<dbReference type="InterPro" id="IPR029035">
    <property type="entry name" value="DHS-like_NAD/FAD-binding_dom"/>
</dbReference>
<dbReference type="SUPFAM" id="SSF52518">
    <property type="entry name" value="Thiamin diphosphate-binding fold (THDP-binding)"/>
    <property type="match status" value="2"/>
</dbReference>
<dbReference type="AlphaFoldDB" id="A0A137PC97"/>
<evidence type="ECO:0000256" key="7">
    <source>
        <dbReference type="ARBA" id="ARBA00023052"/>
    </source>
</evidence>
<comment type="similarity">
    <text evidence="4 15">Belongs to the TPP enzyme family.</text>
</comment>
<dbReference type="InterPro" id="IPR012000">
    <property type="entry name" value="Thiamin_PyroP_enz_cen_dom"/>
</dbReference>
<reference evidence="21" key="2">
    <citation type="journal article" date="2024" name="Commun Chem">
        <title>Revealing reaction intermediates in one-carbon elongation by thiamine diphosphate/CoA-dependent enzyme family.</title>
        <authorList>
            <person name="Kim Y."/>
            <person name="Lee S.H."/>
            <person name="Gade P."/>
            <person name="Nattermann M."/>
            <person name="Maltseva N."/>
            <person name="Endres M."/>
            <person name="Chen J."/>
            <person name="Wichmann P."/>
            <person name="Hu Y."/>
            <person name="Marchal D.G."/>
            <person name="Yoshikuni Y."/>
            <person name="Erb T.J."/>
            <person name="Gonzalez R."/>
            <person name="Michalska K."/>
            <person name="Joachimiak A."/>
        </authorList>
    </citation>
    <scope>X-RAY CRYSTALLOGRAPHY (1.85 ANGSTROMS) IN COMPLEX WITH ADP; MG(2+) AND THIAMINE DIPHOSPHATE</scope>
</reference>
<feature type="binding site" evidence="21">
    <location>
        <position position="416"/>
    </location>
    <ligand>
        <name>thiamine diphosphate</name>
        <dbReference type="ChEBI" id="CHEBI:58937"/>
    </ligand>
</feature>
<reference evidence="19 20" key="1">
    <citation type="journal article" date="2015" name="Genome Biol. Evol.">
        <title>Phylogenomic analyses indicate that early fungi evolved digesting cell walls of algal ancestors of land plants.</title>
        <authorList>
            <person name="Chang Y."/>
            <person name="Wang S."/>
            <person name="Sekimoto S."/>
            <person name="Aerts A.L."/>
            <person name="Choi C."/>
            <person name="Clum A."/>
            <person name="LaButti K.M."/>
            <person name="Lindquist E.A."/>
            <person name="Yee Ngan C."/>
            <person name="Ohm R.A."/>
            <person name="Salamov A.A."/>
            <person name="Grigoriev I.V."/>
            <person name="Spatafora J.W."/>
            <person name="Berbee M.L."/>
        </authorList>
    </citation>
    <scope>NUCLEOTIDE SEQUENCE [LARGE SCALE GENOMIC DNA]</scope>
    <source>
        <strain evidence="19 20">NRRL 28638</strain>
    </source>
</reference>
<dbReference type="GO" id="GO:0000166">
    <property type="term" value="F:nucleotide binding"/>
    <property type="evidence" value="ECO:0007669"/>
    <property type="project" value="UniProtKB-KW"/>
</dbReference>
<feature type="binding site" evidence="21">
    <location>
        <position position="272"/>
    </location>
    <ligand>
        <name>ADP</name>
        <dbReference type="ChEBI" id="CHEBI:456216"/>
    </ligand>
</feature>
<sequence length="563" mass="61501">MSQEQLTGSSILAKSLKSLGVDVIFGIVGVPVVEVAEACIAEGIRFIGCRNEQSASFAAGAWGYLNKRPGVCLTVSGPGVVNAISGLYNAQANCWPMILIGGSCETNQIGMGAFQELDQVDACRNYTKFSGKCADLETIPFIVNKAYQVSKAGRPGPTYVDLPADLIQATTSKLPKLPEPFETPYCLPHTKDLSAAIEILKNSKRPLLVVGKGATYSRCENELKALVEEFNVPFLPTPMAKGILPDNHSLNAGSARSLALRKADVIVLLGARLNWMMQFGNRLNPQTKIIHVDISPEEFNINKKIDIGLFGNIPETIELIHQGLKKSGKSYSWIHFKNELQPNIEKNQEKLQKFLTAPLSPLMNHQQALNTVEEVLSKQFNGDYFLVSEGARTMDVTRMLVSSHLPRRRLDAGTLGVMGIGLGYALAGQLTHPDKKVVAIMGDSAFGFSAMEIETAARCKLPLIIIIINNNGIYHGLDDIKSVPSDKLPSFTLMPETRYDLLANSVYGQGFLVKDSTQLQSALQKCFNFDGVSIVNVMIDHRPASEGLYWLTREFSPAGQSKL</sequence>
<feature type="domain" description="Thiamine pyrophosphate enzyme TPP-binding" evidence="17">
    <location>
        <begin position="393"/>
        <end position="537"/>
    </location>
</feature>
<comment type="catalytic activity">
    <reaction evidence="11">
        <text>an (R)-2-hydroxy-long-chain-fatty acyl-CoA = a long-chain fatty aldehyde + formyl-CoA</text>
        <dbReference type="Rhea" id="RHEA:67444"/>
        <dbReference type="ChEBI" id="CHEBI:17176"/>
        <dbReference type="ChEBI" id="CHEBI:57376"/>
        <dbReference type="ChEBI" id="CHEBI:170012"/>
        <dbReference type="EC" id="4.1.2.63"/>
    </reaction>
    <physiologicalReaction direction="left-to-right" evidence="11">
        <dbReference type="Rhea" id="RHEA:67445"/>
    </physiologicalReaction>
</comment>
<dbReference type="InterPro" id="IPR011766">
    <property type="entry name" value="TPP_enzyme_TPP-bd"/>
</dbReference>
<feature type="binding site" evidence="21">
    <location>
        <position position="472"/>
    </location>
    <ligand>
        <name>Mg(2+)</name>
        <dbReference type="ChEBI" id="CHEBI:18420"/>
    </ligand>
</feature>
<evidence type="ECO:0000256" key="10">
    <source>
        <dbReference type="ARBA" id="ARBA00044451"/>
    </source>
</evidence>
<evidence type="ECO:0000256" key="8">
    <source>
        <dbReference type="ARBA" id="ARBA00023140"/>
    </source>
</evidence>
<dbReference type="PANTHER" id="PTHR43710">
    <property type="entry name" value="2-HYDROXYACYL-COA LYASE"/>
    <property type="match status" value="1"/>
</dbReference>
<gene>
    <name evidence="19" type="ORF">CONCODRAFT_4597</name>
</gene>
<dbReference type="OMA" id="PGPYGCL"/>
<dbReference type="InterPro" id="IPR029061">
    <property type="entry name" value="THDP-binding"/>
</dbReference>
<evidence type="ECO:0000313" key="19">
    <source>
        <dbReference type="EMBL" id="KXN72624.1"/>
    </source>
</evidence>
<evidence type="ECO:0000256" key="3">
    <source>
        <dbReference type="ARBA" id="ARBA00004275"/>
    </source>
</evidence>
<evidence type="ECO:0000256" key="15">
    <source>
        <dbReference type="RuleBase" id="RU362132"/>
    </source>
</evidence>
<feature type="binding site" evidence="21">
    <location>
        <position position="365"/>
    </location>
    <ligand>
        <name>thiamine diphosphate</name>
        <dbReference type="ChEBI" id="CHEBI:58937"/>
    </ligand>
</feature>
<dbReference type="Pfam" id="PF02775">
    <property type="entry name" value="TPP_enzyme_C"/>
    <property type="match status" value="1"/>
</dbReference>
<name>A0A137PC97_CONC2</name>
<comment type="catalytic activity">
    <reaction evidence="10">
        <text>a 2-hydroxy-3-methyl fatty acyl-CoA = a 2-methyl-branched fatty aldehyde + formyl-CoA</text>
        <dbReference type="Rhea" id="RHEA:25375"/>
        <dbReference type="ChEBI" id="CHEBI:49188"/>
        <dbReference type="ChEBI" id="CHEBI:57376"/>
        <dbReference type="ChEBI" id="CHEBI:58783"/>
        <dbReference type="EC" id="4.1.2.63"/>
    </reaction>
    <physiologicalReaction direction="left-to-right" evidence="10">
        <dbReference type="Rhea" id="RHEA:25376"/>
    </physiologicalReaction>
</comment>
<evidence type="ECO:0000256" key="1">
    <source>
        <dbReference type="ARBA" id="ARBA00001946"/>
    </source>
</evidence>
<keyword evidence="5 21" id="KW-0479">Metal-binding</keyword>
<dbReference type="FunFam" id="3.40.50.970:FF:000054">
    <property type="entry name" value="Putative 2-hydroxyphytanoyl-CoA lyase"/>
    <property type="match status" value="1"/>
</dbReference>
<comment type="subcellular location">
    <subcellularLocation>
        <location evidence="3">Peroxisome</location>
    </subcellularLocation>
</comment>
<evidence type="ECO:0000256" key="11">
    <source>
        <dbReference type="ARBA" id="ARBA00044454"/>
    </source>
</evidence>
<feature type="binding site" evidence="21">
    <location>
        <position position="154"/>
    </location>
    <ligand>
        <name>ADP</name>
        <dbReference type="ChEBI" id="CHEBI:456216"/>
    </ligand>
</feature>
<comment type="function">
    <text evidence="13">Catalyzes a carbon-carbon cleavage reaction; cleaves a 2-hydroxy-3-methylacyl-CoA into formyl-CoA and a 2-methyl-branched fatty aldehyde.</text>
</comment>
<accession>A0A137PC97</accession>
<dbReference type="PANTHER" id="PTHR43710:SF2">
    <property type="entry name" value="2-HYDROXYACYL-COA LYASE 1"/>
    <property type="match status" value="1"/>
</dbReference>
<dbReference type="CDD" id="cd02004">
    <property type="entry name" value="TPP_BZL_OCoD_HPCL"/>
    <property type="match status" value="1"/>
</dbReference>
<evidence type="ECO:0000256" key="2">
    <source>
        <dbReference type="ARBA" id="ARBA00001964"/>
    </source>
</evidence>
<proteinExistence type="evidence at protein level"/>
<evidence type="ECO:0000256" key="12">
    <source>
        <dbReference type="ARBA" id="ARBA00044518"/>
    </source>
</evidence>
<dbReference type="GO" id="GO:0030976">
    <property type="term" value="F:thiamine pyrophosphate binding"/>
    <property type="evidence" value="ECO:0007669"/>
    <property type="project" value="InterPro"/>
</dbReference>
<dbReference type="GO" id="GO:0001561">
    <property type="term" value="P:fatty acid alpha-oxidation"/>
    <property type="evidence" value="ECO:0007669"/>
    <property type="project" value="TreeGrafter"/>
</dbReference>
<dbReference type="Pfam" id="PF00205">
    <property type="entry name" value="TPP_enzyme_M"/>
    <property type="match status" value="1"/>
</dbReference>
<feature type="binding site" evidence="21">
    <location>
        <position position="237"/>
    </location>
    <ligand>
        <name>ADP</name>
        <dbReference type="ChEBI" id="CHEBI:456216"/>
    </ligand>
</feature>
<keyword evidence="21" id="KW-0002">3D-structure</keyword>
<dbReference type="STRING" id="796925.A0A137PC97"/>
<evidence type="ECO:0000256" key="6">
    <source>
        <dbReference type="ARBA" id="ARBA00022842"/>
    </source>
</evidence>
<dbReference type="SUPFAM" id="SSF52467">
    <property type="entry name" value="DHS-like NAD/FAD-binding domain"/>
    <property type="match status" value="1"/>
</dbReference>
<keyword evidence="8" id="KW-0576">Peroxisome</keyword>
<evidence type="ECO:0000256" key="14">
    <source>
        <dbReference type="ARBA" id="ARBA00070390"/>
    </source>
</evidence>
<feature type="binding site" evidence="21">
    <location>
        <position position="391"/>
    </location>
    <ligand>
        <name>thiamine diphosphate</name>
        <dbReference type="ChEBI" id="CHEBI:58937"/>
    </ligand>
</feature>
<dbReference type="GO" id="GO:0005777">
    <property type="term" value="C:peroxisome"/>
    <property type="evidence" value="ECO:0007669"/>
    <property type="project" value="UniProtKB-SubCell"/>
</dbReference>
<feature type="binding site" evidence="21">
    <location>
        <position position="418"/>
    </location>
    <ligand>
        <name>thiamine diphosphate</name>
        <dbReference type="ChEBI" id="CHEBI:58937"/>
    </ligand>
</feature>
<feature type="binding site" evidence="21">
    <location>
        <position position="392"/>
    </location>
    <ligand>
        <name>thiamine diphosphate</name>
        <dbReference type="ChEBI" id="CHEBI:58937"/>
    </ligand>
</feature>
<feature type="binding site" evidence="21">
    <location>
        <position position="312"/>
    </location>
    <ligand>
        <name>ADP</name>
        <dbReference type="ChEBI" id="CHEBI:456216"/>
    </ligand>
</feature>
<feature type="binding site" evidence="21">
    <location>
        <position position="443"/>
    </location>
    <ligand>
        <name>thiamine diphosphate</name>
        <dbReference type="ChEBI" id="CHEBI:58937"/>
    </ligand>
</feature>
<evidence type="ECO:0000259" key="17">
    <source>
        <dbReference type="Pfam" id="PF02775"/>
    </source>
</evidence>
<feature type="binding site" evidence="21">
    <location>
        <position position="293"/>
    </location>
    <ligand>
        <name>ADP</name>
        <dbReference type="ChEBI" id="CHEBI:456216"/>
    </ligand>
</feature>
<comment type="cofactor">
    <cofactor evidence="1">
        <name>Mg(2+)</name>
        <dbReference type="ChEBI" id="CHEBI:18420"/>
    </cofactor>
</comment>
<feature type="binding site" evidence="21">
    <location>
        <position position="212"/>
    </location>
    <ligand>
        <name>ADP</name>
        <dbReference type="ChEBI" id="CHEBI:456216"/>
    </ligand>
</feature>
<evidence type="ECO:0007829" key="21">
    <source>
        <dbReference type="PDB" id="8VZI"/>
    </source>
</evidence>
<protein>
    <recommendedName>
        <fullName evidence="14">2-hydroxyacyl-CoA lyase</fullName>
        <ecNumber evidence="12">4.1.2.63</ecNumber>
    </recommendedName>
</protein>
<evidence type="ECO:0000313" key="20">
    <source>
        <dbReference type="Proteomes" id="UP000070444"/>
    </source>
</evidence>
<keyword evidence="7 15" id="KW-0786">Thiamine pyrophosphate</keyword>
<feature type="binding site" evidence="21">
    <location>
        <position position="470"/>
    </location>
    <ligand>
        <name>thiamine diphosphate</name>
        <dbReference type="ChEBI" id="CHEBI:58937"/>
    </ligand>
</feature>
<feature type="binding site" evidence="21">
    <location>
        <position position="470"/>
    </location>
    <ligand>
        <name>Mg(2+)</name>
        <dbReference type="ChEBI" id="CHEBI:18420"/>
    </ligand>
</feature>
<dbReference type="PROSITE" id="PS00187">
    <property type="entry name" value="TPP_ENZYMES"/>
    <property type="match status" value="1"/>
</dbReference>
<dbReference type="GO" id="GO:0000287">
    <property type="term" value="F:magnesium ion binding"/>
    <property type="evidence" value="ECO:0007669"/>
    <property type="project" value="InterPro"/>
</dbReference>
<dbReference type="EMBL" id="KQ964450">
    <property type="protein sequence ID" value="KXN72624.1"/>
    <property type="molecule type" value="Genomic_DNA"/>
</dbReference>